<sequence>MSETSTPYTPASTSTTVAGNESVSLADELKNIKRRLLSTSCMTDDKFERCGLREVLAKYGLVSEETEVIPLFRPQIHEVQDDNKHLVLCMADNKLRLKSYGTLVMTSLESMRNEYVSTILHTALRIAEDSTGKNFSMKPEYEIIGEESCGRVDYQGIR</sequence>
<keyword evidence="2" id="KW-1185">Reference proteome</keyword>
<gene>
    <name evidence="1" type="ORF">RclHR1_03800010</name>
</gene>
<dbReference type="Proteomes" id="UP000247702">
    <property type="component" value="Unassembled WGS sequence"/>
</dbReference>
<evidence type="ECO:0000313" key="1">
    <source>
        <dbReference type="EMBL" id="GBC00294.1"/>
    </source>
</evidence>
<evidence type="ECO:0000313" key="2">
    <source>
        <dbReference type="Proteomes" id="UP000247702"/>
    </source>
</evidence>
<name>A0A2Z6RDT6_9GLOM</name>
<reference evidence="1 2" key="1">
    <citation type="submission" date="2017-11" db="EMBL/GenBank/DDBJ databases">
        <title>The genome of Rhizophagus clarus HR1 reveals common genetic basis of auxotrophy among arbuscular mycorrhizal fungi.</title>
        <authorList>
            <person name="Kobayashi Y."/>
        </authorList>
    </citation>
    <scope>NUCLEOTIDE SEQUENCE [LARGE SCALE GENOMIC DNA]</scope>
    <source>
        <strain evidence="1 2">HR1</strain>
    </source>
</reference>
<protein>
    <submittedName>
        <fullName evidence="1">Uncharacterized protein</fullName>
    </submittedName>
</protein>
<comment type="caution">
    <text evidence="1">The sequence shown here is derived from an EMBL/GenBank/DDBJ whole genome shotgun (WGS) entry which is preliminary data.</text>
</comment>
<dbReference type="AlphaFoldDB" id="A0A2Z6RDT6"/>
<accession>A0A2Z6RDT6</accession>
<dbReference type="EMBL" id="BEXD01003113">
    <property type="protein sequence ID" value="GBC00294.1"/>
    <property type="molecule type" value="Genomic_DNA"/>
</dbReference>
<proteinExistence type="predicted"/>
<organism evidence="1 2">
    <name type="scientific">Rhizophagus clarus</name>
    <dbReference type="NCBI Taxonomy" id="94130"/>
    <lineage>
        <taxon>Eukaryota</taxon>
        <taxon>Fungi</taxon>
        <taxon>Fungi incertae sedis</taxon>
        <taxon>Mucoromycota</taxon>
        <taxon>Glomeromycotina</taxon>
        <taxon>Glomeromycetes</taxon>
        <taxon>Glomerales</taxon>
        <taxon>Glomeraceae</taxon>
        <taxon>Rhizophagus</taxon>
    </lineage>
</organism>